<dbReference type="Proteomes" id="UP000239209">
    <property type="component" value="Unassembled WGS sequence"/>
</dbReference>
<feature type="compositionally biased region" description="Basic and acidic residues" evidence="1">
    <location>
        <begin position="27"/>
        <end position="46"/>
    </location>
</feature>
<feature type="region of interest" description="Disordered" evidence="1">
    <location>
        <begin position="1"/>
        <end position="49"/>
    </location>
</feature>
<dbReference type="OrthoDB" id="796510at2"/>
<dbReference type="AlphaFoldDB" id="A0A2T0S4L0"/>
<reference evidence="3 4" key="1">
    <citation type="submission" date="2018-03" db="EMBL/GenBank/DDBJ databases">
        <title>Genomic Encyclopedia of Archaeal and Bacterial Type Strains, Phase II (KMG-II): from individual species to whole genera.</title>
        <authorList>
            <person name="Goeker M."/>
        </authorList>
    </citation>
    <scope>NUCLEOTIDE SEQUENCE [LARGE SCALE GENOMIC DNA]</scope>
    <source>
        <strain evidence="3 4">DSM 45348</strain>
    </source>
</reference>
<name>A0A2T0S4L0_9ACTN</name>
<sequence>MSEPTRTSFLHRARRRLAGLPAVEGPSPREIERRKAEKKRAEDLRKHQQSTTKLLSDIRWELREQRKYMEGFRSLASRDTYAEIREFTDACQLGFEETVRRVGQERISLARFGDGELKTMLRPEFNLRFQPWSAGLAGDLRQVLRMDGYDRDKLMIAFPYTFRNVHWTGVWLDIWPELEPLLDRSLTWGMAHVSRPQYFHHTGRHGVQLWRDVWEAKEVVIVTGENSRFVLEPALFDNVKSVDFIYSTPIDAYSDLPRLMPLLEAVDPDKLFLIALGPAGTLVAAKLAQAGRWAIDIGHISESYANVFEGGAWPEDTAVVSK</sequence>
<dbReference type="EMBL" id="PVZG01000008">
    <property type="protein sequence ID" value="PRY28359.1"/>
    <property type="molecule type" value="Genomic_DNA"/>
</dbReference>
<comment type="caution">
    <text evidence="3">The sequence shown here is derived from an EMBL/GenBank/DDBJ whole genome shotgun (WGS) entry which is preliminary data.</text>
</comment>
<feature type="domain" description="Glycosyltransferase GT-D fold" evidence="2">
    <location>
        <begin position="109"/>
        <end position="305"/>
    </location>
</feature>
<gene>
    <name evidence="3" type="ORF">CLV70_108151</name>
</gene>
<organism evidence="3 4">
    <name type="scientific">Pseudosporangium ferrugineum</name>
    <dbReference type="NCBI Taxonomy" id="439699"/>
    <lineage>
        <taxon>Bacteria</taxon>
        <taxon>Bacillati</taxon>
        <taxon>Actinomycetota</taxon>
        <taxon>Actinomycetes</taxon>
        <taxon>Micromonosporales</taxon>
        <taxon>Micromonosporaceae</taxon>
        <taxon>Pseudosporangium</taxon>
    </lineage>
</organism>
<dbReference type="Pfam" id="PF08759">
    <property type="entry name" value="GT-D"/>
    <property type="match status" value="1"/>
</dbReference>
<keyword evidence="4" id="KW-1185">Reference proteome</keyword>
<evidence type="ECO:0000313" key="3">
    <source>
        <dbReference type="EMBL" id="PRY28359.1"/>
    </source>
</evidence>
<accession>A0A2T0S4L0</accession>
<dbReference type="RefSeq" id="WP_106127803.1">
    <property type="nucleotide sequence ID" value="NZ_PVZG01000008.1"/>
</dbReference>
<evidence type="ECO:0000313" key="4">
    <source>
        <dbReference type="Proteomes" id="UP000239209"/>
    </source>
</evidence>
<evidence type="ECO:0000256" key="1">
    <source>
        <dbReference type="SAM" id="MobiDB-lite"/>
    </source>
</evidence>
<proteinExistence type="predicted"/>
<dbReference type="InterPro" id="IPR014869">
    <property type="entry name" value="GT-D"/>
</dbReference>
<evidence type="ECO:0000259" key="2">
    <source>
        <dbReference type="Pfam" id="PF08759"/>
    </source>
</evidence>
<protein>
    <submittedName>
        <fullName evidence="3">Uncharacterized protein DUF1792</fullName>
    </submittedName>
</protein>